<name>A0A417YDB3_9BACI</name>
<dbReference type="InterPro" id="IPR003593">
    <property type="entry name" value="AAA+_ATPase"/>
</dbReference>
<proteinExistence type="predicted"/>
<feature type="domain" description="ABC transporter" evidence="5">
    <location>
        <begin position="3"/>
        <end position="235"/>
    </location>
</feature>
<dbReference type="Gene3D" id="3.40.50.300">
    <property type="entry name" value="P-loop containing nucleotide triphosphate hydrolases"/>
    <property type="match status" value="1"/>
</dbReference>
<evidence type="ECO:0000256" key="3">
    <source>
        <dbReference type="ARBA" id="ARBA00022840"/>
    </source>
</evidence>
<dbReference type="PANTHER" id="PTHR42788">
    <property type="entry name" value="TAURINE IMPORT ATP-BINDING PROTEIN-RELATED"/>
    <property type="match status" value="1"/>
</dbReference>
<dbReference type="Proteomes" id="UP000285456">
    <property type="component" value="Unassembled WGS sequence"/>
</dbReference>
<gene>
    <name evidence="6" type="ORF">D1B32_15910</name>
</gene>
<dbReference type="SMART" id="SM00382">
    <property type="entry name" value="AAA"/>
    <property type="match status" value="1"/>
</dbReference>
<sequence length="280" mass="31095">MYLTLKGVEKSFQHNTNDKLKVLDDISFDIEKGQFVSIVGPSGCGKSTLLYLISGLDKATKGKIEVAGEPVNNPGPDRVVVFQEDGLFPWATVLDNVMYGLLLKKTPKKEAEQKAKEMLKLVHLSNYAGAYPHQLSGGMKHRVSIARALVMDPDILLMDEPFAALDEQTRMTLHHELLEIWRRTKVTVLFVTHNIREAVLLSQKVIVMGTRPGKIKTAFTVQTTQDGVTPDSITLDLEQKILAALEEEMEKVLREELGDDYSFKTGSVHRDSSGDMGSGI</sequence>
<evidence type="ECO:0000256" key="2">
    <source>
        <dbReference type="ARBA" id="ARBA00022741"/>
    </source>
</evidence>
<comment type="caution">
    <text evidence="6">The sequence shown here is derived from an EMBL/GenBank/DDBJ whole genome shotgun (WGS) entry which is preliminary data.</text>
</comment>
<evidence type="ECO:0000256" key="4">
    <source>
        <dbReference type="ARBA" id="ARBA00022967"/>
    </source>
</evidence>
<keyword evidence="7" id="KW-1185">Reference proteome</keyword>
<dbReference type="Pfam" id="PF00005">
    <property type="entry name" value="ABC_tran"/>
    <property type="match status" value="1"/>
</dbReference>
<dbReference type="InterPro" id="IPR003439">
    <property type="entry name" value="ABC_transporter-like_ATP-bd"/>
</dbReference>
<dbReference type="CDD" id="cd03293">
    <property type="entry name" value="ABC_NrtD_SsuB_transporters"/>
    <property type="match status" value="1"/>
</dbReference>
<organism evidence="6 7">
    <name type="scientific">Oceanobacillus profundus</name>
    <dbReference type="NCBI Taxonomy" id="372463"/>
    <lineage>
        <taxon>Bacteria</taxon>
        <taxon>Bacillati</taxon>
        <taxon>Bacillota</taxon>
        <taxon>Bacilli</taxon>
        <taxon>Bacillales</taxon>
        <taxon>Bacillaceae</taxon>
        <taxon>Oceanobacillus</taxon>
    </lineage>
</organism>
<dbReference type="PANTHER" id="PTHR42788:SF13">
    <property type="entry name" value="ALIPHATIC SULFONATES IMPORT ATP-BINDING PROTEIN SSUB"/>
    <property type="match status" value="1"/>
</dbReference>
<dbReference type="GO" id="GO:0005524">
    <property type="term" value="F:ATP binding"/>
    <property type="evidence" value="ECO:0007669"/>
    <property type="project" value="UniProtKB-KW"/>
</dbReference>
<keyword evidence="1" id="KW-0813">Transport</keyword>
<dbReference type="GO" id="GO:0016887">
    <property type="term" value="F:ATP hydrolysis activity"/>
    <property type="evidence" value="ECO:0007669"/>
    <property type="project" value="InterPro"/>
</dbReference>
<dbReference type="SUPFAM" id="SSF52540">
    <property type="entry name" value="P-loop containing nucleoside triphosphate hydrolases"/>
    <property type="match status" value="1"/>
</dbReference>
<dbReference type="InterPro" id="IPR027417">
    <property type="entry name" value="P-loop_NTPase"/>
</dbReference>
<accession>A0A417YDB3</accession>
<keyword evidence="2" id="KW-0547">Nucleotide-binding</keyword>
<dbReference type="RefSeq" id="WP_118889876.1">
    <property type="nucleotide sequence ID" value="NZ_PHUT01000012.1"/>
</dbReference>
<dbReference type="AlphaFoldDB" id="A0A417YDB3"/>
<evidence type="ECO:0000313" key="6">
    <source>
        <dbReference type="EMBL" id="RHW30600.1"/>
    </source>
</evidence>
<protein>
    <submittedName>
        <fullName evidence="6">ABC transporter ATP-binding protein</fullName>
    </submittedName>
</protein>
<keyword evidence="4" id="KW-1278">Translocase</keyword>
<keyword evidence="3 6" id="KW-0067">ATP-binding</keyword>
<evidence type="ECO:0000313" key="7">
    <source>
        <dbReference type="Proteomes" id="UP000285456"/>
    </source>
</evidence>
<evidence type="ECO:0000259" key="5">
    <source>
        <dbReference type="PROSITE" id="PS50893"/>
    </source>
</evidence>
<dbReference type="EMBL" id="QWEH01000012">
    <property type="protein sequence ID" value="RHW30600.1"/>
    <property type="molecule type" value="Genomic_DNA"/>
</dbReference>
<dbReference type="InterPro" id="IPR050166">
    <property type="entry name" value="ABC_transporter_ATP-bind"/>
</dbReference>
<evidence type="ECO:0000256" key="1">
    <source>
        <dbReference type="ARBA" id="ARBA00022448"/>
    </source>
</evidence>
<dbReference type="PROSITE" id="PS50893">
    <property type="entry name" value="ABC_TRANSPORTER_2"/>
    <property type="match status" value="1"/>
</dbReference>
<reference evidence="6 7" key="1">
    <citation type="journal article" date="2007" name="Int. J. Syst. Evol. Microbiol.">
        <title>Oceanobacillus profundus sp. nov., isolated from a deep-sea sediment core.</title>
        <authorList>
            <person name="Kim Y.G."/>
            <person name="Choi D.H."/>
            <person name="Hyun S."/>
            <person name="Cho B.C."/>
        </authorList>
    </citation>
    <scope>NUCLEOTIDE SEQUENCE [LARGE SCALE GENOMIC DNA]</scope>
    <source>
        <strain evidence="6 7">DSM 18246</strain>
    </source>
</reference>
<dbReference type="OrthoDB" id="9802264at2"/>